<dbReference type="FunFam" id="3.50.30.30:FF:000005">
    <property type="entry name" value="subtilisin-like protease SBT1.5"/>
    <property type="match status" value="1"/>
</dbReference>
<dbReference type="Gene3D" id="2.60.40.2310">
    <property type="match status" value="2"/>
</dbReference>
<feature type="domain" description="PA" evidence="10">
    <location>
        <begin position="347"/>
        <end position="437"/>
    </location>
</feature>
<keyword evidence="4 7" id="KW-0378">Hydrolase</keyword>
<dbReference type="Gene3D" id="3.30.70.80">
    <property type="entry name" value="Peptidase S8 propeptide/proteinase inhibitor I9"/>
    <property type="match status" value="1"/>
</dbReference>
<keyword evidence="5 7" id="KW-0720">Serine protease</keyword>
<dbReference type="Pfam" id="PF00082">
    <property type="entry name" value="Peptidase_S8"/>
    <property type="match status" value="3"/>
</dbReference>
<feature type="signal peptide" evidence="8">
    <location>
        <begin position="1"/>
        <end position="20"/>
    </location>
</feature>
<evidence type="ECO:0000256" key="2">
    <source>
        <dbReference type="ARBA" id="ARBA00022670"/>
    </source>
</evidence>
<evidence type="ECO:0000256" key="3">
    <source>
        <dbReference type="ARBA" id="ARBA00022729"/>
    </source>
</evidence>
<feature type="domain" description="Peptidase S8/S53" evidence="9">
    <location>
        <begin position="1099"/>
        <end position="1146"/>
    </location>
</feature>
<accession>A0A7G2FIF7</accession>
<dbReference type="SUPFAM" id="SSF52743">
    <property type="entry name" value="Subtilisin-like"/>
    <property type="match status" value="2"/>
</dbReference>
<dbReference type="Gene3D" id="3.50.30.30">
    <property type="match status" value="1"/>
</dbReference>
<dbReference type="InterPro" id="IPR010259">
    <property type="entry name" value="S8pro/Inhibitor_I9"/>
</dbReference>
<evidence type="ECO:0000259" key="12">
    <source>
        <dbReference type="Pfam" id="PF17766"/>
    </source>
</evidence>
<dbReference type="AlphaFoldDB" id="A0A7G2FIF7"/>
<evidence type="ECO:0000256" key="5">
    <source>
        <dbReference type="ARBA" id="ARBA00022825"/>
    </source>
</evidence>
<dbReference type="Pfam" id="PF02225">
    <property type="entry name" value="PA"/>
    <property type="match status" value="2"/>
</dbReference>
<evidence type="ECO:0000256" key="1">
    <source>
        <dbReference type="ARBA" id="ARBA00011073"/>
    </source>
</evidence>
<dbReference type="EMBL" id="LR881470">
    <property type="protein sequence ID" value="CAD5334050.1"/>
    <property type="molecule type" value="Genomic_DNA"/>
</dbReference>
<keyword evidence="3 8" id="KW-0732">Signal</keyword>
<dbReference type="Proteomes" id="UP000516314">
    <property type="component" value="Chromosome 5"/>
</dbReference>
<feature type="chain" id="PRO_5028900644" evidence="8">
    <location>
        <begin position="21"/>
        <end position="1279"/>
    </location>
</feature>
<feature type="domain" description="Peptidase S8/S53" evidence="9">
    <location>
        <begin position="97"/>
        <end position="502"/>
    </location>
</feature>
<evidence type="ECO:0000256" key="6">
    <source>
        <dbReference type="ARBA" id="ARBA00023180"/>
    </source>
</evidence>
<dbReference type="PROSITE" id="PS51892">
    <property type="entry name" value="SUBTILASE"/>
    <property type="match status" value="2"/>
</dbReference>
<feature type="domain" description="Subtilisin-like protease fibronectin type-III" evidence="12">
    <location>
        <begin position="591"/>
        <end position="678"/>
    </location>
</feature>
<dbReference type="InterPro" id="IPR003137">
    <property type="entry name" value="PA_domain"/>
</dbReference>
<dbReference type="FunFam" id="3.40.50.200:FF:000006">
    <property type="entry name" value="Subtilisin-like protease SBT1.5"/>
    <property type="match status" value="1"/>
</dbReference>
<dbReference type="InterPro" id="IPR041469">
    <property type="entry name" value="Subtilisin-like_FN3"/>
</dbReference>
<dbReference type="PROSITE" id="PS51257">
    <property type="entry name" value="PROKAR_LIPOPROTEIN"/>
    <property type="match status" value="1"/>
</dbReference>
<dbReference type="PANTHER" id="PTHR10795">
    <property type="entry name" value="PROPROTEIN CONVERTASE SUBTILISIN/KEXIN"/>
    <property type="match status" value="1"/>
</dbReference>
<comment type="caution">
    <text evidence="7">Lacks conserved residue(s) required for the propagation of feature annotation.</text>
</comment>
<sequence length="1279" mass="138266">MKKLTSLFPLLFLIPLLASCAEEKQVYIVYFGEHKELAEVVSVFKSHPRKYEAHTTRSWEFVGLEEEETDSDVPRRKNDADDRFRVGRNFLKKAKHGDGIIVGVLDSGVWPESKSFNDKGMGPVPKSWKGICQTGVAFNSSHCNRKIIGARYYVKGYERYYGAFNATANKDFLSPRDPDGHGSHTASTAVGRRVLGASALGGFAKGSASGGAPLARLAIYKACWAKPNAEKVEGNICLEEDMLAAIDDAIADGVHVISISIGTTEPFPFTQDGIAMGALHAVKRNIVVAASAGNSGPKPGTLSNLAPWIITVGASTLDRAFVGGLVLGNGYTIKTDSITAFKMDKFAPLVYASNVVVPGIALNETSQCLPNSLKPELVSGKVVLCLRGAGSRIGKGMEVKRAGGAGMILGNIAANGNEVPSDSHFVPTAGVTPTVVDKILEYIKTDKNPKAFIKPGKTVYKYQAAPSMTGFSSRGPNVVDPNILKPDITAPGLYILAAWSGADSPSKMSVDQRVAAWMTNDKKKPIQDTTGLPANPFAFGSGHFRPTKAADPGLVYDASYRAYLLYGCSVNITNIDPTFKCPSKIPPGYNHNYPSISVPNLNRAVIVKRTVTNVGNGNSTSTYLFSVKPPSGVSVKAIPNILSFNRIGQKQRFKIVIKPLKNQVMNATEKGQYQFGWCILFILENIKGDKAFHEIEAHHHSYLESVKETEEDATSSLLYSYKHSINGFAAELTPDQASRLKELKEVVSVFKSDPRKYKIHTTRSWEFVGLKEEEGEDYRSSDGDAPRHKYDVNDRFRVGRKFLKNAKHGDGVIVGLIDSGVWPESRSFDDKGMGPIPESWRGICQTGVAFNSSHCNRKIIGARYYARGYERYYGPFNAEANKDVLSPRDADGHGSHTASTAVGRRVDRVSALGGIAMGYDVMVSLESCESDSLTTLKMDNYAPLVYAPDVVVPGVSRNDALLCLPNALSPDLVRGKVVLCLRGYGSGSTIGKGLEVKRAGGVGMILANSRDNDAFDVESHFVPTALVFSSTVDGILDYIYNTYEPVAFIKPAETVLYRNQPEDSVYPYKPAPFMTSFSTAWSGADSASKDSIDRRVLDYNLDSGTSMSCPHVAGAIALLKSMHPTWSSAAIRSALMTTASMTNEDNEPIQDYDGSPANPFALGSGHFRPTKAASPGLVYDASYQSYLLYCCSVGLTNLDPTFKCPSRIPPGYNLNYPSISIPYLSGTVTVTRTVTCVGRTGNSTSVYVFNAQPPNGVLVRLGGIDIGLDGLAGPMDIML</sequence>
<evidence type="ECO:0000313" key="13">
    <source>
        <dbReference type="EMBL" id="CAD5334050.1"/>
    </source>
</evidence>
<dbReference type="GO" id="GO:0006508">
    <property type="term" value="P:proteolysis"/>
    <property type="evidence" value="ECO:0007669"/>
    <property type="project" value="UniProtKB-KW"/>
</dbReference>
<keyword evidence="2 7" id="KW-0645">Protease</keyword>
<comment type="similarity">
    <text evidence="1 7">Belongs to the peptidase S8 family.</text>
</comment>
<proteinExistence type="inferred from homology"/>
<dbReference type="InterPro" id="IPR037045">
    <property type="entry name" value="S8pro/Inhibitor_I9_sf"/>
</dbReference>
<reference evidence="13 14" key="1">
    <citation type="submission" date="2020-09" db="EMBL/GenBank/DDBJ databases">
        <authorList>
            <person name="Ashkenazy H."/>
        </authorList>
    </citation>
    <scope>NUCLEOTIDE SEQUENCE [LARGE SCALE GENOMIC DNA]</scope>
    <source>
        <strain evidence="14">cv. Cdm-0</strain>
    </source>
</reference>
<evidence type="ECO:0000313" key="14">
    <source>
        <dbReference type="Proteomes" id="UP000516314"/>
    </source>
</evidence>
<keyword evidence="6" id="KW-0325">Glycoprotein</keyword>
<evidence type="ECO:0000259" key="10">
    <source>
        <dbReference type="Pfam" id="PF02225"/>
    </source>
</evidence>
<feature type="active site" description="Charge relay system" evidence="7">
    <location>
        <position position="818"/>
    </location>
</feature>
<dbReference type="Pfam" id="PF05922">
    <property type="entry name" value="Inhibitor_I9"/>
    <property type="match status" value="1"/>
</dbReference>
<evidence type="ECO:0000256" key="4">
    <source>
        <dbReference type="ARBA" id="ARBA00022801"/>
    </source>
</evidence>
<dbReference type="InterPro" id="IPR034197">
    <property type="entry name" value="Peptidases_S8_3"/>
</dbReference>
<evidence type="ECO:0000256" key="8">
    <source>
        <dbReference type="SAM" id="SignalP"/>
    </source>
</evidence>
<dbReference type="InterPro" id="IPR036852">
    <property type="entry name" value="Peptidase_S8/S53_dom_sf"/>
</dbReference>
<dbReference type="PROSITE" id="PS00138">
    <property type="entry name" value="SUBTILASE_SER"/>
    <property type="match status" value="1"/>
</dbReference>
<dbReference type="Pfam" id="PF17766">
    <property type="entry name" value="fn3_6"/>
    <property type="match status" value="2"/>
</dbReference>
<evidence type="ECO:0000259" key="11">
    <source>
        <dbReference type="Pfam" id="PF05922"/>
    </source>
</evidence>
<feature type="active site" description="Charge relay system" evidence="7">
    <location>
        <position position="893"/>
    </location>
</feature>
<feature type="domain" description="Inhibitor I9" evidence="11">
    <location>
        <begin position="687"/>
        <end position="756"/>
    </location>
</feature>
<dbReference type="InterPro" id="IPR000209">
    <property type="entry name" value="Peptidase_S8/S53_dom"/>
</dbReference>
<dbReference type="InterPro" id="IPR015500">
    <property type="entry name" value="Peptidase_S8_subtilisin-rel"/>
</dbReference>
<evidence type="ECO:0000259" key="9">
    <source>
        <dbReference type="Pfam" id="PF00082"/>
    </source>
</evidence>
<name>A0A7G2FIF7_ARATH</name>
<gene>
    <name evidence="13" type="ORF">AT9943_LOCUS21377</name>
</gene>
<dbReference type="PRINTS" id="PR00723">
    <property type="entry name" value="SUBTILISIN"/>
</dbReference>
<dbReference type="GO" id="GO:0004252">
    <property type="term" value="F:serine-type endopeptidase activity"/>
    <property type="evidence" value="ECO:0007669"/>
    <property type="project" value="UniProtKB-UniRule"/>
</dbReference>
<feature type="domain" description="Subtilisin-like protease fibronectin type-III" evidence="12">
    <location>
        <begin position="1213"/>
        <end position="1260"/>
    </location>
</feature>
<dbReference type="InterPro" id="IPR045051">
    <property type="entry name" value="SBT"/>
</dbReference>
<feature type="active site" description="Charge relay system" evidence="7">
    <location>
        <position position="1106"/>
    </location>
</feature>
<evidence type="ECO:0000256" key="7">
    <source>
        <dbReference type="PROSITE-ProRule" id="PRU01240"/>
    </source>
</evidence>
<dbReference type="InterPro" id="IPR023828">
    <property type="entry name" value="Peptidase_S8_Ser-AS"/>
</dbReference>
<organism evidence="13 14">
    <name type="scientific">Arabidopsis thaliana</name>
    <name type="common">Mouse-ear cress</name>
    <dbReference type="NCBI Taxonomy" id="3702"/>
    <lineage>
        <taxon>Eukaryota</taxon>
        <taxon>Viridiplantae</taxon>
        <taxon>Streptophyta</taxon>
        <taxon>Embryophyta</taxon>
        <taxon>Tracheophyta</taxon>
        <taxon>Spermatophyta</taxon>
        <taxon>Magnoliopsida</taxon>
        <taxon>eudicotyledons</taxon>
        <taxon>Gunneridae</taxon>
        <taxon>Pentapetalae</taxon>
        <taxon>rosids</taxon>
        <taxon>malvids</taxon>
        <taxon>Brassicales</taxon>
        <taxon>Brassicaceae</taxon>
        <taxon>Camelineae</taxon>
        <taxon>Arabidopsis</taxon>
    </lineage>
</organism>
<dbReference type="CDD" id="cd04852">
    <property type="entry name" value="Peptidases_S8_3"/>
    <property type="match status" value="1"/>
</dbReference>
<feature type="domain" description="Peptidase S8/S53" evidence="9">
    <location>
        <begin position="809"/>
        <end position="924"/>
    </location>
</feature>
<feature type="domain" description="PA" evidence="10">
    <location>
        <begin position="943"/>
        <end position="1032"/>
    </location>
</feature>
<dbReference type="CDD" id="cd02120">
    <property type="entry name" value="PA_subtilisin_like"/>
    <property type="match status" value="1"/>
</dbReference>
<dbReference type="Gene3D" id="3.40.50.200">
    <property type="entry name" value="Peptidase S8/S53 domain"/>
    <property type="match status" value="2"/>
</dbReference>
<protein>
    <submittedName>
        <fullName evidence="13">(thale cress) hypothetical protein</fullName>
    </submittedName>
</protein>